<sequence length="333" mass="35886">MAKPGLEEFVAAKIAAGHVSEDDVITLRRYIYGDMAVSLAEGAALFKLNNAGLDYAGTWYELFPEAVGDILVHQARPEGYVSQESADWLIGQITADGRICTRTELDAVLHVLEKAREAPESLEQFALRAVAKSVISGTGVTRSGNELKPGVIADGEVELLRRVLYAGAGSRGIAISKAEAEVLFDLNDATIEAENAPAWSELFAKAVANYLMAMSGFTPPPREIALAREDWLDQPGGFDGGLGGFFKKMFGGGVGGIREAYADRPDPFAARGAAMEAEIAVNEVVTEDEAAWLVNRIGRDGVLHENERALLCFIREESPNIHPALRPLMEKLA</sequence>
<reference evidence="1 2" key="1">
    <citation type="journal article" date="2016" name="Int. J. Syst. Evol. Microbiol.">
        <title>Labrenzia salina sp. nov., isolated from the rhizosphere of the halophyte Arthrocnemum macrostachyum.</title>
        <authorList>
            <person name="Camacho M."/>
            <person name="Redondo-Gomez S."/>
            <person name="Rodriguez-Llorente I."/>
            <person name="Rohde M."/>
            <person name="Sproer C."/>
            <person name="Schumann P."/>
            <person name="Klenk H.P."/>
            <person name="Montero-Calasanz M.D.C."/>
        </authorList>
    </citation>
    <scope>NUCLEOTIDE SEQUENCE [LARGE SCALE GENOMIC DNA]</scope>
    <source>
        <strain evidence="1 2">DSM 29163</strain>
    </source>
</reference>
<comment type="caution">
    <text evidence="1">The sequence shown here is derived from an EMBL/GenBank/DDBJ whole genome shotgun (WGS) entry which is preliminary data.</text>
</comment>
<evidence type="ECO:0000313" key="2">
    <source>
        <dbReference type="Proteomes" id="UP001300261"/>
    </source>
</evidence>
<dbReference type="RefSeq" id="WP_265961868.1">
    <property type="nucleotide sequence ID" value="NZ_JAPEVI010000003.1"/>
</dbReference>
<accession>A0ABT3QZB4</accession>
<keyword evidence="2" id="KW-1185">Reference proteome</keyword>
<dbReference type="EMBL" id="JAPEVI010000003">
    <property type="protein sequence ID" value="MCX2722171.1"/>
    <property type="molecule type" value="Genomic_DNA"/>
</dbReference>
<proteinExistence type="predicted"/>
<organism evidence="1 2">
    <name type="scientific">Roseibium salinum</name>
    <dbReference type="NCBI Taxonomy" id="1604349"/>
    <lineage>
        <taxon>Bacteria</taxon>
        <taxon>Pseudomonadati</taxon>
        <taxon>Pseudomonadota</taxon>
        <taxon>Alphaproteobacteria</taxon>
        <taxon>Hyphomicrobiales</taxon>
        <taxon>Stappiaceae</taxon>
        <taxon>Roseibium</taxon>
    </lineage>
</organism>
<evidence type="ECO:0000313" key="1">
    <source>
        <dbReference type="EMBL" id="MCX2722171.1"/>
    </source>
</evidence>
<evidence type="ECO:0008006" key="3">
    <source>
        <dbReference type="Google" id="ProtNLM"/>
    </source>
</evidence>
<dbReference type="Proteomes" id="UP001300261">
    <property type="component" value="Unassembled WGS sequence"/>
</dbReference>
<protein>
    <recommendedName>
        <fullName evidence="3">Tellurite resistance protein TerB</fullName>
    </recommendedName>
</protein>
<gene>
    <name evidence="1" type="ORF">ON753_07090</name>
</gene>
<name>A0ABT3QZB4_9HYPH</name>